<evidence type="ECO:0000256" key="5">
    <source>
        <dbReference type="ARBA" id="ARBA00022989"/>
    </source>
</evidence>
<dbReference type="AlphaFoldDB" id="A0AAW0ILX0"/>
<dbReference type="GO" id="GO:0016020">
    <property type="term" value="C:membrane"/>
    <property type="evidence" value="ECO:0007669"/>
    <property type="project" value="UniProtKB-SubCell"/>
</dbReference>
<evidence type="ECO:0000256" key="1">
    <source>
        <dbReference type="ARBA" id="ARBA00001971"/>
    </source>
</evidence>
<keyword evidence="6" id="KW-0472">Membrane</keyword>
<evidence type="ECO:0000313" key="7">
    <source>
        <dbReference type="EMBL" id="KAK7815403.1"/>
    </source>
</evidence>
<evidence type="ECO:0000256" key="4">
    <source>
        <dbReference type="ARBA" id="ARBA00022723"/>
    </source>
</evidence>
<dbReference type="PANTHER" id="PTHR24298:SF820">
    <property type="entry name" value="CYTOCHROME P450 89A2-LIKE"/>
    <property type="match status" value="1"/>
</dbReference>
<dbReference type="EMBL" id="PKMF04001009">
    <property type="protein sequence ID" value="KAK7815403.1"/>
    <property type="molecule type" value="Genomic_DNA"/>
</dbReference>
<name>A0AAW0ILX0_QUESU</name>
<keyword evidence="8" id="KW-1185">Reference proteome</keyword>
<comment type="cofactor">
    <cofactor evidence="1">
        <name>heme</name>
        <dbReference type="ChEBI" id="CHEBI:30413"/>
    </cofactor>
</comment>
<evidence type="ECO:0000256" key="3">
    <source>
        <dbReference type="ARBA" id="ARBA00022692"/>
    </source>
</evidence>
<dbReference type="InterPro" id="IPR051103">
    <property type="entry name" value="Plant_metabolite_P450s"/>
</dbReference>
<dbReference type="GO" id="GO:0005506">
    <property type="term" value="F:iron ion binding"/>
    <property type="evidence" value="ECO:0007669"/>
    <property type="project" value="InterPro"/>
</dbReference>
<keyword evidence="5" id="KW-1133">Transmembrane helix</keyword>
<feature type="non-terminal residue" evidence="7">
    <location>
        <position position="1"/>
    </location>
</feature>
<evidence type="ECO:0000256" key="2">
    <source>
        <dbReference type="ARBA" id="ARBA00004167"/>
    </source>
</evidence>
<dbReference type="InterPro" id="IPR036396">
    <property type="entry name" value="Cyt_P450_sf"/>
</dbReference>
<sequence length="178" mass="19657">QLSISVANHSLAHKALIQNSAIFADRPAPPPIAMIVSSNKHNINSAPYGPTWRLFRPQLSISVANHSLAHKALIQNSAIFADRPAPPPIAMIVSSNKHNINSAPYGPNIFQYSMFCLLVLMCFGDKLGETQIKKIKEVERRLLLSSVLEGFYFVSVGKSCLNFGENKIKKESEARKTE</sequence>
<keyword evidence="3" id="KW-0812">Transmembrane</keyword>
<comment type="caution">
    <text evidence="7">The sequence shown here is derived from an EMBL/GenBank/DDBJ whole genome shotgun (WGS) entry which is preliminary data.</text>
</comment>
<evidence type="ECO:0000256" key="6">
    <source>
        <dbReference type="ARBA" id="ARBA00023136"/>
    </source>
</evidence>
<gene>
    <name evidence="7" type="primary">CYP89A9_1</name>
    <name evidence="7" type="ORF">CFP56_001684</name>
</gene>
<comment type="subcellular location">
    <subcellularLocation>
        <location evidence="2">Membrane</location>
        <topology evidence="2">Single-pass membrane protein</topology>
    </subcellularLocation>
</comment>
<protein>
    <submittedName>
        <fullName evidence="7">Cytochrome p450 89a9</fullName>
    </submittedName>
</protein>
<reference evidence="7 8" key="1">
    <citation type="journal article" date="2018" name="Sci. Data">
        <title>The draft genome sequence of cork oak.</title>
        <authorList>
            <person name="Ramos A.M."/>
            <person name="Usie A."/>
            <person name="Barbosa P."/>
            <person name="Barros P.M."/>
            <person name="Capote T."/>
            <person name="Chaves I."/>
            <person name="Simoes F."/>
            <person name="Abreu I."/>
            <person name="Carrasquinho I."/>
            <person name="Faro C."/>
            <person name="Guimaraes J.B."/>
            <person name="Mendonca D."/>
            <person name="Nobrega F."/>
            <person name="Rodrigues L."/>
            <person name="Saibo N.J.M."/>
            <person name="Varela M.C."/>
            <person name="Egas C."/>
            <person name="Matos J."/>
            <person name="Miguel C.M."/>
            <person name="Oliveira M.M."/>
            <person name="Ricardo C.P."/>
            <person name="Goncalves S."/>
        </authorList>
    </citation>
    <scope>NUCLEOTIDE SEQUENCE [LARGE SCALE GENOMIC DNA]</scope>
    <source>
        <strain evidence="8">cv. HL8</strain>
    </source>
</reference>
<dbReference type="GO" id="GO:0020037">
    <property type="term" value="F:heme binding"/>
    <property type="evidence" value="ECO:0007669"/>
    <property type="project" value="InterPro"/>
</dbReference>
<dbReference type="SUPFAM" id="SSF48264">
    <property type="entry name" value="Cytochrome P450"/>
    <property type="match status" value="1"/>
</dbReference>
<dbReference type="GO" id="GO:0016709">
    <property type="term" value="F:oxidoreductase activity, acting on paired donors, with incorporation or reduction of molecular oxygen, NAD(P)H as one donor, and incorporation of one atom of oxygen"/>
    <property type="evidence" value="ECO:0007669"/>
    <property type="project" value="TreeGrafter"/>
</dbReference>
<keyword evidence="4" id="KW-0479">Metal-binding</keyword>
<dbReference type="PANTHER" id="PTHR24298">
    <property type="entry name" value="FLAVONOID 3'-MONOOXYGENASE-RELATED"/>
    <property type="match status" value="1"/>
</dbReference>
<accession>A0AAW0ILX0</accession>
<evidence type="ECO:0000313" key="8">
    <source>
        <dbReference type="Proteomes" id="UP000237347"/>
    </source>
</evidence>
<proteinExistence type="predicted"/>
<dbReference type="Proteomes" id="UP000237347">
    <property type="component" value="Unassembled WGS sequence"/>
</dbReference>
<organism evidence="7 8">
    <name type="scientific">Quercus suber</name>
    <name type="common">Cork oak</name>
    <dbReference type="NCBI Taxonomy" id="58331"/>
    <lineage>
        <taxon>Eukaryota</taxon>
        <taxon>Viridiplantae</taxon>
        <taxon>Streptophyta</taxon>
        <taxon>Embryophyta</taxon>
        <taxon>Tracheophyta</taxon>
        <taxon>Spermatophyta</taxon>
        <taxon>Magnoliopsida</taxon>
        <taxon>eudicotyledons</taxon>
        <taxon>Gunneridae</taxon>
        <taxon>Pentapetalae</taxon>
        <taxon>rosids</taxon>
        <taxon>fabids</taxon>
        <taxon>Fagales</taxon>
        <taxon>Fagaceae</taxon>
        <taxon>Quercus</taxon>
    </lineage>
</organism>